<proteinExistence type="predicted"/>
<dbReference type="Proteomes" id="UP000789570">
    <property type="component" value="Unassembled WGS sequence"/>
</dbReference>
<comment type="caution">
    <text evidence="1">The sequence shown here is derived from an EMBL/GenBank/DDBJ whole genome shotgun (WGS) entry which is preliminary data.</text>
</comment>
<reference evidence="1" key="1">
    <citation type="submission" date="2021-06" db="EMBL/GenBank/DDBJ databases">
        <authorList>
            <person name="Kallberg Y."/>
            <person name="Tangrot J."/>
            <person name="Rosling A."/>
        </authorList>
    </citation>
    <scope>NUCLEOTIDE SEQUENCE</scope>
    <source>
        <strain evidence="1">UK204</strain>
    </source>
</reference>
<organism evidence="1 2">
    <name type="scientific">Funneliformis caledonium</name>
    <dbReference type="NCBI Taxonomy" id="1117310"/>
    <lineage>
        <taxon>Eukaryota</taxon>
        <taxon>Fungi</taxon>
        <taxon>Fungi incertae sedis</taxon>
        <taxon>Mucoromycota</taxon>
        <taxon>Glomeromycotina</taxon>
        <taxon>Glomeromycetes</taxon>
        <taxon>Glomerales</taxon>
        <taxon>Glomeraceae</taxon>
        <taxon>Funneliformis</taxon>
    </lineage>
</organism>
<sequence>GRTTKAQQNNDRKTKYCSQSCLQHLTHEDGTEVPAPELFFK</sequence>
<evidence type="ECO:0000313" key="2">
    <source>
        <dbReference type="Proteomes" id="UP000789570"/>
    </source>
</evidence>
<dbReference type="AlphaFoldDB" id="A0A9N9NX03"/>
<dbReference type="EMBL" id="CAJVPQ010026239">
    <property type="protein sequence ID" value="CAG8768317.1"/>
    <property type="molecule type" value="Genomic_DNA"/>
</dbReference>
<feature type="non-terminal residue" evidence="1">
    <location>
        <position position="41"/>
    </location>
</feature>
<name>A0A9N9NX03_9GLOM</name>
<keyword evidence="2" id="KW-1185">Reference proteome</keyword>
<accession>A0A9N9NX03</accession>
<protein>
    <submittedName>
        <fullName evidence="1">859_t:CDS:1</fullName>
    </submittedName>
</protein>
<evidence type="ECO:0000313" key="1">
    <source>
        <dbReference type="EMBL" id="CAG8768317.1"/>
    </source>
</evidence>
<gene>
    <name evidence="1" type="ORF">FCALED_LOCUS17368</name>
</gene>